<protein>
    <recommendedName>
        <fullName evidence="2">PIN domain-containing protein</fullName>
    </recommendedName>
</protein>
<name>A0A0F9KD07_9ZZZZ</name>
<comment type="caution">
    <text evidence="1">The sequence shown here is derived from an EMBL/GenBank/DDBJ whole genome shotgun (WGS) entry which is preliminary data.</text>
</comment>
<evidence type="ECO:0000313" key="1">
    <source>
        <dbReference type="EMBL" id="KKM79843.1"/>
    </source>
</evidence>
<reference evidence="1" key="1">
    <citation type="journal article" date="2015" name="Nature">
        <title>Complex archaea that bridge the gap between prokaryotes and eukaryotes.</title>
        <authorList>
            <person name="Spang A."/>
            <person name="Saw J.H."/>
            <person name="Jorgensen S.L."/>
            <person name="Zaremba-Niedzwiedzka K."/>
            <person name="Martijn J."/>
            <person name="Lind A.E."/>
            <person name="van Eijk R."/>
            <person name="Schleper C."/>
            <person name="Guy L."/>
            <person name="Ettema T.J."/>
        </authorList>
    </citation>
    <scope>NUCLEOTIDE SEQUENCE</scope>
</reference>
<evidence type="ECO:0008006" key="2">
    <source>
        <dbReference type="Google" id="ProtNLM"/>
    </source>
</evidence>
<dbReference type="EMBL" id="LAZR01008278">
    <property type="protein sequence ID" value="KKM79843.1"/>
    <property type="molecule type" value="Genomic_DNA"/>
</dbReference>
<gene>
    <name evidence="1" type="ORF">LCGC14_1345870</name>
</gene>
<dbReference type="InterPro" id="IPR029060">
    <property type="entry name" value="PIN-like_dom_sf"/>
</dbReference>
<proteinExistence type="predicted"/>
<sequence>MRVFIDTEIWIFSKKKPKSERFPKESDFQNANNFHVKANKFLKNQISQNEILMTHHQLCEIFHVLGFRGMRIPLDTVQRYCYQLLTSEFIIWYDNSINHLNEALEMSLESKIHIWDYLCILPIYKEIDVIYSCDVHFKHESFQSLGPKIENPLDVWITI</sequence>
<organism evidence="1">
    <name type="scientific">marine sediment metagenome</name>
    <dbReference type="NCBI Taxonomy" id="412755"/>
    <lineage>
        <taxon>unclassified sequences</taxon>
        <taxon>metagenomes</taxon>
        <taxon>ecological metagenomes</taxon>
    </lineage>
</organism>
<dbReference type="Gene3D" id="3.40.50.1010">
    <property type="entry name" value="5'-nuclease"/>
    <property type="match status" value="1"/>
</dbReference>
<dbReference type="AlphaFoldDB" id="A0A0F9KD07"/>
<dbReference type="SUPFAM" id="SSF88723">
    <property type="entry name" value="PIN domain-like"/>
    <property type="match status" value="1"/>
</dbReference>
<accession>A0A0F9KD07</accession>